<protein>
    <recommendedName>
        <fullName evidence="3">YD repeat-containing protein</fullName>
    </recommendedName>
</protein>
<dbReference type="Proteomes" id="UP001228581">
    <property type="component" value="Unassembled WGS sequence"/>
</dbReference>
<sequence>MIFRFISPSFLLVLIFGVVSFKGMAQDTPEKGANQLNFQVIPPGPEASALGSFVDIPASLYTGKASIGFPVYTLKSGSLTLPISLDYNSSGVKVEDISPFTGSNWSLQAGGMISRSIRGFADEDGNGYFSQVVKDLFLSTGPFDDNSLACRSVSQDNTRYGNLESGLYDLQPDSWFFNFGGYSGRIVFTHDKEPIFIPRQNLTVIQLPFKSDGTIQNWIIKDEKGTTYTFAQKGRTKVTNTCQKQLSPSGHPVDSPTTWQLVGIESASTLDKIEFEYDYETLTYSVFTSQNDRHILLKNNQKDPGFKAGLSAPCYSTFKVIESKLSKVTSSSGYTITFIRDMVNPRTDVSGGYRLQKIEVKYKDTFVKGYELFHTTEGEYLMLNAIKQYDNSGSYMEPGTKYTYFPGILHHGRSSFSRDHWGYFNDADNKSLIPPNSLYKLDGANRESDLNSTEIGALKRVTYPTGGYSEYEYELNTYSNTGSVKQTNTVTYGVSVVGEANNTVRSTQTFTLTEATDITMKVSMPCQNQSINCNFSFKRNGTSVGTINGQVPAGEYTIEVTLISDENMDLTGLKASILVSFDVIVESLKEATAGGLRVKKITSYDGLSNTLIKAFNYTSKSSGLTSGKIMSKPNYAYLYNYSFGICDPQLGALVDGGANCLERASSSNISLGTTQGSYVGYDQVTVYSENKEGEHKLGKSVSEFTNFISFDNSGAYPFIYNTDYEYKNGLLLTQTEYKFIDGNYAPIKKVENNYSFTDLYTIHGAQVAAQYQGVCPGCSIPGEADNSYLTYAPGSDQTERVSLISSKESLLEGNTLVETSTYYQYDPVTYLPIRIFTVDSKGTVHYTLNKYPNNLPAGTMSTQLTGLNVSAALIEQQTWQSASNLVTESLVAAPTYSPDLNQYQLTHAIYTSYNNLALPTGQFILRSAKPVKLQDWTESVGDILPNDSKYVQEDVINQYDTYGNIISYTKRKEQIPNAFLWSYTHTLPIAHAINAEYTEIFVQDFEQYSGATESETNAHTGRFYWNSGSFTVGFTPPNAKVYLMDYFYFQNNQWIAVTGVPFQSSISTSGSRLDNIRIYPQNAMLTSYTYIPGWGISGQIDAQGKMQRYQYDTFGRLTLIRDHKGQILKQYRYHYQGQDALE</sequence>
<proteinExistence type="predicted"/>
<reference evidence="1 2" key="1">
    <citation type="submission" date="2023-05" db="EMBL/GenBank/DDBJ databases">
        <authorList>
            <person name="Zhang X."/>
        </authorList>
    </citation>
    <scope>NUCLEOTIDE SEQUENCE [LARGE SCALE GENOMIC DNA]</scope>
    <source>
        <strain evidence="1 2">DM2B3-1</strain>
    </source>
</reference>
<comment type="caution">
    <text evidence="1">The sequence shown here is derived from an EMBL/GenBank/DDBJ whole genome shotgun (WGS) entry which is preliminary data.</text>
</comment>
<gene>
    <name evidence="1" type="ORF">QNI19_12240</name>
</gene>
<accession>A0ABT7CJ11</accession>
<keyword evidence="2" id="KW-1185">Reference proteome</keyword>
<evidence type="ECO:0000313" key="1">
    <source>
        <dbReference type="EMBL" id="MDJ1493703.1"/>
    </source>
</evidence>
<name>A0ABT7CJ11_9BACT</name>
<dbReference type="RefSeq" id="WP_313996179.1">
    <property type="nucleotide sequence ID" value="NZ_JASJOT010000006.1"/>
</dbReference>
<dbReference type="EMBL" id="JASJOT010000006">
    <property type="protein sequence ID" value="MDJ1493703.1"/>
    <property type="molecule type" value="Genomic_DNA"/>
</dbReference>
<organism evidence="1 2">
    <name type="scientific">Xanthocytophaga flava</name>
    <dbReference type="NCBI Taxonomy" id="3048013"/>
    <lineage>
        <taxon>Bacteria</taxon>
        <taxon>Pseudomonadati</taxon>
        <taxon>Bacteroidota</taxon>
        <taxon>Cytophagia</taxon>
        <taxon>Cytophagales</taxon>
        <taxon>Rhodocytophagaceae</taxon>
        <taxon>Xanthocytophaga</taxon>
    </lineage>
</organism>
<evidence type="ECO:0000313" key="2">
    <source>
        <dbReference type="Proteomes" id="UP001228581"/>
    </source>
</evidence>
<evidence type="ECO:0008006" key="3">
    <source>
        <dbReference type="Google" id="ProtNLM"/>
    </source>
</evidence>